<dbReference type="PANTHER" id="PTHR42940">
    <property type="entry name" value="ALCOHOL DEHYDROGENASE 1-RELATED"/>
    <property type="match status" value="1"/>
</dbReference>
<evidence type="ECO:0000256" key="1">
    <source>
        <dbReference type="ARBA" id="ARBA00001947"/>
    </source>
</evidence>
<evidence type="ECO:0000256" key="5">
    <source>
        <dbReference type="ARBA" id="ARBA00022833"/>
    </source>
</evidence>
<dbReference type="PANTHER" id="PTHR42940:SF3">
    <property type="entry name" value="ALCOHOL DEHYDROGENASE 1-RELATED"/>
    <property type="match status" value="1"/>
</dbReference>
<dbReference type="GO" id="GO:0046872">
    <property type="term" value="F:metal ion binding"/>
    <property type="evidence" value="ECO:0007669"/>
    <property type="project" value="UniProtKB-KW"/>
</dbReference>
<gene>
    <name evidence="11" type="ORF">TL08_06230</name>
</gene>
<comment type="cofactor">
    <cofactor evidence="1">
        <name>Zn(2+)</name>
        <dbReference type="ChEBI" id="CHEBI:29105"/>
    </cofactor>
</comment>
<comment type="similarity">
    <text evidence="2">Belongs to the zinc-containing alcohol dehydrogenase family.</text>
</comment>
<evidence type="ECO:0000259" key="9">
    <source>
        <dbReference type="Pfam" id="PF00107"/>
    </source>
</evidence>
<feature type="domain" description="Alcohol dehydrogenase-like C-terminal" evidence="9">
    <location>
        <begin position="213"/>
        <end position="334"/>
    </location>
</feature>
<dbReference type="Gene3D" id="3.90.180.10">
    <property type="entry name" value="Medium-chain alcohol dehydrogenases, catalytic domain"/>
    <property type="match status" value="1"/>
</dbReference>
<evidence type="ECO:0000313" key="12">
    <source>
        <dbReference type="Proteomes" id="UP000095210"/>
    </source>
</evidence>
<keyword evidence="4" id="KW-0479">Metal-binding</keyword>
<evidence type="ECO:0000256" key="8">
    <source>
        <dbReference type="SAM" id="MobiDB-lite"/>
    </source>
</evidence>
<keyword evidence="7" id="KW-0520">NAD</keyword>
<evidence type="ECO:0000256" key="2">
    <source>
        <dbReference type="ARBA" id="ARBA00008072"/>
    </source>
</evidence>
<dbReference type="CDD" id="cd08231">
    <property type="entry name" value="MDR_TM0436_like"/>
    <property type="match status" value="1"/>
</dbReference>
<dbReference type="SUPFAM" id="SSF50129">
    <property type="entry name" value="GroES-like"/>
    <property type="match status" value="1"/>
</dbReference>
<dbReference type="GO" id="GO:0004022">
    <property type="term" value="F:alcohol dehydrogenase (NAD+) activity"/>
    <property type="evidence" value="ECO:0007669"/>
    <property type="project" value="UniProtKB-EC"/>
</dbReference>
<dbReference type="RefSeq" id="WP_084642625.1">
    <property type="nucleotide sequence ID" value="NZ_CP014859.1"/>
</dbReference>
<proteinExistence type="inferred from homology"/>
<feature type="region of interest" description="Disordered" evidence="8">
    <location>
        <begin position="1"/>
        <end position="22"/>
    </location>
</feature>
<evidence type="ECO:0000256" key="6">
    <source>
        <dbReference type="ARBA" id="ARBA00023002"/>
    </source>
</evidence>
<dbReference type="NCBIfam" id="TIGR03366">
    <property type="entry name" value="HpnZ_proposed"/>
    <property type="match status" value="1"/>
</dbReference>
<protein>
    <recommendedName>
        <fullName evidence="3">alcohol dehydrogenase</fullName>
        <ecNumber evidence="3">1.1.1.1</ecNumber>
    </recommendedName>
</protein>
<dbReference type="KEGG" id="ahm:TL08_06230"/>
<evidence type="ECO:0000256" key="4">
    <source>
        <dbReference type="ARBA" id="ARBA00022723"/>
    </source>
</evidence>
<accession>A0AAC9MXI2</accession>
<keyword evidence="12" id="KW-1185">Reference proteome</keyword>
<feature type="domain" description="Alcohol dehydrogenase-like N-terminal" evidence="10">
    <location>
        <begin position="49"/>
        <end position="171"/>
    </location>
</feature>
<feature type="region of interest" description="Disordered" evidence="8">
    <location>
        <begin position="239"/>
        <end position="258"/>
    </location>
</feature>
<organism evidence="11 12">
    <name type="scientific">Actinoalloteichus hymeniacidonis</name>
    <dbReference type="NCBI Taxonomy" id="340345"/>
    <lineage>
        <taxon>Bacteria</taxon>
        <taxon>Bacillati</taxon>
        <taxon>Actinomycetota</taxon>
        <taxon>Actinomycetes</taxon>
        <taxon>Pseudonocardiales</taxon>
        <taxon>Pseudonocardiaceae</taxon>
        <taxon>Actinoalloteichus</taxon>
    </lineage>
</organism>
<dbReference type="SUPFAM" id="SSF51735">
    <property type="entry name" value="NAD(P)-binding Rossmann-fold domains"/>
    <property type="match status" value="1"/>
</dbReference>
<dbReference type="Proteomes" id="UP000095210">
    <property type="component" value="Chromosome"/>
</dbReference>
<reference evidence="12" key="1">
    <citation type="submission" date="2016-03" db="EMBL/GenBank/DDBJ databases">
        <title>Complete genome sequence of the type strain Actinoalloteichus hymeniacidonis DSM 45092.</title>
        <authorList>
            <person name="Schaffert L."/>
            <person name="Albersmeier A."/>
            <person name="Winkler A."/>
            <person name="Kalinowski J."/>
            <person name="Zotchev S."/>
            <person name="Ruckert C."/>
        </authorList>
    </citation>
    <scope>NUCLEOTIDE SEQUENCE [LARGE SCALE GENOMIC DNA]</scope>
    <source>
        <strain evidence="12">HPA177(T) (DSM 45092(T))</strain>
    </source>
</reference>
<dbReference type="InterPro" id="IPR017743">
    <property type="entry name" value="ADH_phosphonate_catab-assoc"/>
</dbReference>
<keyword evidence="5" id="KW-0862">Zinc</keyword>
<evidence type="ECO:0000256" key="3">
    <source>
        <dbReference type="ARBA" id="ARBA00013190"/>
    </source>
</evidence>
<dbReference type="GO" id="GO:0005737">
    <property type="term" value="C:cytoplasm"/>
    <property type="evidence" value="ECO:0007669"/>
    <property type="project" value="TreeGrafter"/>
</dbReference>
<dbReference type="EMBL" id="CP014859">
    <property type="protein sequence ID" value="AOS62071.1"/>
    <property type="molecule type" value="Genomic_DNA"/>
</dbReference>
<evidence type="ECO:0000313" key="11">
    <source>
        <dbReference type="EMBL" id="AOS62071.1"/>
    </source>
</evidence>
<name>A0AAC9MXI2_9PSEU</name>
<dbReference type="InterPro" id="IPR013149">
    <property type="entry name" value="ADH-like_C"/>
</dbReference>
<sequence>MEQSQTADAGPRTPSIADGVGGPARYARWDGVGRGFTVVSTAAPRDLAPGEVLARVDLATVCGSDVHSVFGRRSSPAPGVLGHEQVGTVLAVGPGTPPLRVDGVPIEPGMRVVWSVAASCEQCDRCEADLPQKCRRLLKYGHEPLTDSWVLSGGFATHCVLQPGTAVVAVPAEVPDTVAAPASCATATVAAVLGAANRSLAGARVLVAGAGMLGLTAVAMAAQAGALVTAVDPDPARRASARRFGAADTREPGADQDADSDEFDIAVELSGSSESVRDCLDSLTVGGTLVLAGSVTPSPAVAVDPERVVRRLLTIVGVHNYRPADLQRAVDFLAAHHTAYPFTELVAGRYGLDELDAALASARDGGAPRRAVVPTL</sequence>
<dbReference type="EC" id="1.1.1.1" evidence="3"/>
<evidence type="ECO:0000256" key="7">
    <source>
        <dbReference type="ARBA" id="ARBA00023027"/>
    </source>
</evidence>
<dbReference type="Pfam" id="PF08240">
    <property type="entry name" value="ADH_N"/>
    <property type="match status" value="1"/>
</dbReference>
<keyword evidence="6" id="KW-0560">Oxidoreductase</keyword>
<dbReference type="AlphaFoldDB" id="A0AAC9MXI2"/>
<dbReference type="InterPro" id="IPR011032">
    <property type="entry name" value="GroES-like_sf"/>
</dbReference>
<dbReference type="InterPro" id="IPR013154">
    <property type="entry name" value="ADH-like_N"/>
</dbReference>
<dbReference type="InterPro" id="IPR036291">
    <property type="entry name" value="NAD(P)-bd_dom_sf"/>
</dbReference>
<dbReference type="Gene3D" id="3.40.50.720">
    <property type="entry name" value="NAD(P)-binding Rossmann-like Domain"/>
    <property type="match status" value="1"/>
</dbReference>
<dbReference type="Pfam" id="PF00107">
    <property type="entry name" value="ADH_zinc_N"/>
    <property type="match status" value="1"/>
</dbReference>
<evidence type="ECO:0000259" key="10">
    <source>
        <dbReference type="Pfam" id="PF08240"/>
    </source>
</evidence>